<dbReference type="PROSITE" id="PS01279">
    <property type="entry name" value="PCMT"/>
    <property type="match status" value="1"/>
</dbReference>
<gene>
    <name evidence="7" type="primary">pcm</name>
    <name evidence="8" type="ORF">AVDCRST_MAG68-1008</name>
</gene>
<dbReference type="NCBIfam" id="TIGR00080">
    <property type="entry name" value="pimt"/>
    <property type="match status" value="1"/>
</dbReference>
<sequence>MSTERFNTQRRALIGRMQEKGIRNLEVLRAFDQIPRHAFVPHAVSHRAYEDAPVPIGFGQTASQPSLQAMYMQLLEIGPRDKVLEIGTGSGHQTAVLAQLADRVYSVERISELASRAREALDAMRVSNVAILVGDGTIGWSRYAPYDAILVAAAAPDIPHPLVDQLAEGGRMLVPVGSLQAQRLVLVRKQGGAVTSEEVLDCTFVPLLGRFGWADERPGG</sequence>
<dbReference type="PANTHER" id="PTHR11579:SF0">
    <property type="entry name" value="PROTEIN-L-ISOASPARTATE(D-ASPARTATE) O-METHYLTRANSFERASE"/>
    <property type="match status" value="1"/>
</dbReference>
<name>A0A6J4KJM2_9BACT</name>
<evidence type="ECO:0000256" key="5">
    <source>
        <dbReference type="ARBA" id="ARBA00022679"/>
    </source>
</evidence>
<dbReference type="HAMAP" id="MF_00090">
    <property type="entry name" value="PIMT"/>
    <property type="match status" value="1"/>
</dbReference>
<dbReference type="GO" id="GO:0030091">
    <property type="term" value="P:protein repair"/>
    <property type="evidence" value="ECO:0007669"/>
    <property type="project" value="UniProtKB-UniRule"/>
</dbReference>
<keyword evidence="4 7" id="KW-0489">Methyltransferase</keyword>
<comment type="function">
    <text evidence="7">Catalyzes the methyl esterification of L-isoaspartyl residues in peptides and proteins that result from spontaneous decomposition of normal L-aspartyl and L-asparaginyl residues. It plays a role in the repair and/or degradation of damaged proteins.</text>
</comment>
<dbReference type="EMBL" id="CADCTW010000056">
    <property type="protein sequence ID" value="CAA9308094.1"/>
    <property type="molecule type" value="Genomic_DNA"/>
</dbReference>
<keyword evidence="6 7" id="KW-0949">S-adenosyl-L-methionine</keyword>
<dbReference type="FunFam" id="3.40.50.150:FF:000010">
    <property type="entry name" value="Protein-L-isoaspartate O-methyltransferase"/>
    <property type="match status" value="1"/>
</dbReference>
<evidence type="ECO:0000256" key="2">
    <source>
        <dbReference type="ARBA" id="ARBA00005369"/>
    </source>
</evidence>
<accession>A0A6J4KJM2</accession>
<evidence type="ECO:0000256" key="4">
    <source>
        <dbReference type="ARBA" id="ARBA00022603"/>
    </source>
</evidence>
<dbReference type="GO" id="GO:0032259">
    <property type="term" value="P:methylation"/>
    <property type="evidence" value="ECO:0007669"/>
    <property type="project" value="UniProtKB-KW"/>
</dbReference>
<evidence type="ECO:0000256" key="6">
    <source>
        <dbReference type="ARBA" id="ARBA00022691"/>
    </source>
</evidence>
<evidence type="ECO:0000256" key="3">
    <source>
        <dbReference type="ARBA" id="ARBA00022490"/>
    </source>
</evidence>
<evidence type="ECO:0000313" key="8">
    <source>
        <dbReference type="EMBL" id="CAA9308094.1"/>
    </source>
</evidence>
<dbReference type="AlphaFoldDB" id="A0A6J4KJM2"/>
<keyword evidence="5 7" id="KW-0808">Transferase</keyword>
<dbReference type="CDD" id="cd02440">
    <property type="entry name" value="AdoMet_MTases"/>
    <property type="match status" value="1"/>
</dbReference>
<feature type="active site" evidence="7">
    <location>
        <position position="63"/>
    </location>
</feature>
<comment type="catalytic activity">
    <reaction evidence="7">
        <text>[protein]-L-isoaspartate + S-adenosyl-L-methionine = [protein]-L-isoaspartate alpha-methyl ester + S-adenosyl-L-homocysteine</text>
        <dbReference type="Rhea" id="RHEA:12705"/>
        <dbReference type="Rhea" id="RHEA-COMP:12143"/>
        <dbReference type="Rhea" id="RHEA-COMP:12144"/>
        <dbReference type="ChEBI" id="CHEBI:57856"/>
        <dbReference type="ChEBI" id="CHEBI:59789"/>
        <dbReference type="ChEBI" id="CHEBI:90596"/>
        <dbReference type="ChEBI" id="CHEBI:90598"/>
        <dbReference type="EC" id="2.1.1.77"/>
    </reaction>
</comment>
<dbReference type="Gene3D" id="3.40.50.150">
    <property type="entry name" value="Vaccinia Virus protein VP39"/>
    <property type="match status" value="1"/>
</dbReference>
<dbReference type="GO" id="GO:0004719">
    <property type="term" value="F:protein-L-isoaspartate (D-aspartate) O-methyltransferase activity"/>
    <property type="evidence" value="ECO:0007669"/>
    <property type="project" value="UniProtKB-UniRule"/>
</dbReference>
<organism evidence="8">
    <name type="scientific">uncultured Gemmatimonadota bacterium</name>
    <dbReference type="NCBI Taxonomy" id="203437"/>
    <lineage>
        <taxon>Bacteria</taxon>
        <taxon>Pseudomonadati</taxon>
        <taxon>Gemmatimonadota</taxon>
        <taxon>environmental samples</taxon>
    </lineage>
</organism>
<keyword evidence="3 7" id="KW-0963">Cytoplasm</keyword>
<proteinExistence type="inferred from homology"/>
<dbReference type="NCBIfam" id="NF001453">
    <property type="entry name" value="PRK00312.1"/>
    <property type="match status" value="1"/>
</dbReference>
<dbReference type="EC" id="2.1.1.77" evidence="7"/>
<dbReference type="SUPFAM" id="SSF53335">
    <property type="entry name" value="S-adenosyl-L-methionine-dependent methyltransferases"/>
    <property type="match status" value="1"/>
</dbReference>
<evidence type="ECO:0000256" key="7">
    <source>
        <dbReference type="HAMAP-Rule" id="MF_00090"/>
    </source>
</evidence>
<reference evidence="8" key="1">
    <citation type="submission" date="2020-02" db="EMBL/GenBank/DDBJ databases">
        <authorList>
            <person name="Meier V. D."/>
        </authorList>
    </citation>
    <scope>NUCLEOTIDE SEQUENCE</scope>
    <source>
        <strain evidence="8">AVDCRST_MAG68</strain>
    </source>
</reference>
<dbReference type="InterPro" id="IPR029063">
    <property type="entry name" value="SAM-dependent_MTases_sf"/>
</dbReference>
<dbReference type="InterPro" id="IPR000682">
    <property type="entry name" value="PCMT"/>
</dbReference>
<evidence type="ECO:0000256" key="1">
    <source>
        <dbReference type="ARBA" id="ARBA00004496"/>
    </source>
</evidence>
<protein>
    <recommendedName>
        <fullName evidence="7">Protein-L-isoaspartate O-methyltransferase</fullName>
        <ecNumber evidence="7">2.1.1.77</ecNumber>
    </recommendedName>
    <alternativeName>
        <fullName evidence="7">L-isoaspartyl protein carboxyl methyltransferase</fullName>
    </alternativeName>
    <alternativeName>
        <fullName evidence="7">Protein L-isoaspartyl methyltransferase</fullName>
    </alternativeName>
    <alternativeName>
        <fullName evidence="7">Protein-beta-aspartate methyltransferase</fullName>
        <shortName evidence="7">PIMT</shortName>
    </alternativeName>
</protein>
<dbReference type="Pfam" id="PF01135">
    <property type="entry name" value="PCMT"/>
    <property type="match status" value="1"/>
</dbReference>
<dbReference type="PANTHER" id="PTHR11579">
    <property type="entry name" value="PROTEIN-L-ISOASPARTATE O-METHYLTRANSFERASE"/>
    <property type="match status" value="1"/>
</dbReference>
<comment type="subcellular location">
    <subcellularLocation>
        <location evidence="1 7">Cytoplasm</location>
    </subcellularLocation>
</comment>
<dbReference type="GO" id="GO:0005737">
    <property type="term" value="C:cytoplasm"/>
    <property type="evidence" value="ECO:0007669"/>
    <property type="project" value="UniProtKB-SubCell"/>
</dbReference>
<comment type="similarity">
    <text evidence="2 7">Belongs to the methyltransferase superfamily. L-isoaspartyl/D-aspartyl protein methyltransferase family.</text>
</comment>